<name>A0A918Y2K4_9ACTN</name>
<accession>A0A918Y2K4</accession>
<organism evidence="1 2">
    <name type="scientific">Streptomyces naganishii JCM 4654</name>
    <dbReference type="NCBI Taxonomy" id="1306179"/>
    <lineage>
        <taxon>Bacteria</taxon>
        <taxon>Bacillati</taxon>
        <taxon>Actinomycetota</taxon>
        <taxon>Actinomycetes</taxon>
        <taxon>Kitasatosporales</taxon>
        <taxon>Streptomycetaceae</taxon>
        <taxon>Streptomyces</taxon>
    </lineage>
</organism>
<dbReference type="Proteomes" id="UP000608955">
    <property type="component" value="Unassembled WGS sequence"/>
</dbReference>
<gene>
    <name evidence="1" type="ORF">GCM10010508_19560</name>
</gene>
<reference evidence="1" key="2">
    <citation type="submission" date="2020-09" db="EMBL/GenBank/DDBJ databases">
        <authorList>
            <person name="Sun Q."/>
            <person name="Ohkuma M."/>
        </authorList>
    </citation>
    <scope>NUCLEOTIDE SEQUENCE</scope>
    <source>
        <strain evidence="1">JCM 4654</strain>
    </source>
</reference>
<dbReference type="EMBL" id="BMVF01000004">
    <property type="protein sequence ID" value="GHD87436.1"/>
    <property type="molecule type" value="Genomic_DNA"/>
</dbReference>
<sequence>MTVDRGKYRALITPWEDGTWRSEAPAWLEDALAVDAVRGWPLLPDGGELFRDVLDSGRADARSWGEALRQYAALQHAVAALPPLAVCALPVFPQGLGFFVQWLRLIVQIGRFAGG</sequence>
<reference evidence="1" key="1">
    <citation type="journal article" date="2014" name="Int. J. Syst. Evol. Microbiol.">
        <title>Complete genome sequence of Corynebacterium casei LMG S-19264T (=DSM 44701T), isolated from a smear-ripened cheese.</title>
        <authorList>
            <consortium name="US DOE Joint Genome Institute (JGI-PGF)"/>
            <person name="Walter F."/>
            <person name="Albersmeier A."/>
            <person name="Kalinowski J."/>
            <person name="Ruckert C."/>
        </authorList>
    </citation>
    <scope>NUCLEOTIDE SEQUENCE</scope>
    <source>
        <strain evidence="1">JCM 4654</strain>
    </source>
</reference>
<dbReference type="AlphaFoldDB" id="A0A918Y2K4"/>
<evidence type="ECO:0000313" key="2">
    <source>
        <dbReference type="Proteomes" id="UP000608955"/>
    </source>
</evidence>
<evidence type="ECO:0000313" key="1">
    <source>
        <dbReference type="EMBL" id="GHD87436.1"/>
    </source>
</evidence>
<protein>
    <submittedName>
        <fullName evidence="1">Uncharacterized protein</fullName>
    </submittedName>
</protein>
<keyword evidence="2" id="KW-1185">Reference proteome</keyword>
<proteinExistence type="predicted"/>
<comment type="caution">
    <text evidence="1">The sequence shown here is derived from an EMBL/GenBank/DDBJ whole genome shotgun (WGS) entry which is preliminary data.</text>
</comment>